<dbReference type="CDD" id="cd03809">
    <property type="entry name" value="GT4_MtfB-like"/>
    <property type="match status" value="1"/>
</dbReference>
<reference evidence="4 5" key="1">
    <citation type="journal article" date="2014" name="PLoS Genet.">
        <title>Phylogenetically driven sequencing of extremely halophilic archaea reveals strategies for static and dynamic osmo-response.</title>
        <authorList>
            <person name="Becker E.A."/>
            <person name="Seitzer P.M."/>
            <person name="Tritt A."/>
            <person name="Larsen D."/>
            <person name="Krusor M."/>
            <person name="Yao A.I."/>
            <person name="Wu D."/>
            <person name="Madern D."/>
            <person name="Eisen J.A."/>
            <person name="Darling A.E."/>
            <person name="Facciotti M.T."/>
        </authorList>
    </citation>
    <scope>NUCLEOTIDE SEQUENCE [LARGE SCALE GENOMIC DNA]</scope>
    <source>
        <strain evidence="5">DSM 14919 / CCM 7023 / CIP 107410 / JCM 9276 / NCIMB 13854 / Aa 2.2</strain>
    </source>
</reference>
<dbReference type="PANTHER" id="PTHR46401">
    <property type="entry name" value="GLYCOSYLTRANSFERASE WBBK-RELATED"/>
    <property type="match status" value="1"/>
</dbReference>
<evidence type="ECO:0000313" key="5">
    <source>
        <dbReference type="Proteomes" id="UP000011535"/>
    </source>
</evidence>
<dbReference type="AlphaFoldDB" id="M0GSW3"/>
<feature type="domain" description="Glycosyltransferase subfamily 4-like N-terminal" evidence="3">
    <location>
        <begin position="53"/>
        <end position="159"/>
    </location>
</feature>
<dbReference type="Pfam" id="PF00534">
    <property type="entry name" value="Glycos_transf_1"/>
    <property type="match status" value="1"/>
</dbReference>
<dbReference type="GO" id="GO:0016757">
    <property type="term" value="F:glycosyltransferase activity"/>
    <property type="evidence" value="ECO:0007669"/>
    <property type="project" value="InterPro"/>
</dbReference>
<dbReference type="Gene3D" id="3.40.50.2000">
    <property type="entry name" value="Glycogen Phosphorylase B"/>
    <property type="match status" value="2"/>
</dbReference>
<dbReference type="RefSeq" id="WP_004062828.1">
    <property type="nucleotide sequence ID" value="NZ_AOLH01000010.1"/>
</dbReference>
<proteinExistence type="predicted"/>
<evidence type="ECO:0000313" key="4">
    <source>
        <dbReference type="EMBL" id="ELZ75341.1"/>
    </source>
</evidence>
<evidence type="ECO:0000256" key="1">
    <source>
        <dbReference type="ARBA" id="ARBA00022679"/>
    </source>
</evidence>
<organism evidence="4 5">
    <name type="scientific">Haloferax lucentense (strain DSM 14919 / JCM 9276 / NCIMB 13854 / Aa 2.2)</name>
    <name type="common">Haloferax alicantei</name>
    <dbReference type="NCBI Taxonomy" id="1230452"/>
    <lineage>
        <taxon>Archaea</taxon>
        <taxon>Methanobacteriati</taxon>
        <taxon>Methanobacteriota</taxon>
        <taxon>Stenosarchaea group</taxon>
        <taxon>Halobacteria</taxon>
        <taxon>Halobacteriales</taxon>
        <taxon>Haloferacaceae</taxon>
        <taxon>Haloferax</taxon>
    </lineage>
</organism>
<dbReference type="EMBL" id="AOLH01000010">
    <property type="protein sequence ID" value="ELZ75341.1"/>
    <property type="molecule type" value="Genomic_DNA"/>
</dbReference>
<protein>
    <submittedName>
        <fullName evidence="4">Glycosyl transferase group 1</fullName>
    </submittedName>
</protein>
<evidence type="ECO:0000259" key="3">
    <source>
        <dbReference type="Pfam" id="PF13439"/>
    </source>
</evidence>
<dbReference type="InterPro" id="IPR001296">
    <property type="entry name" value="Glyco_trans_1"/>
</dbReference>
<dbReference type="SUPFAM" id="SSF53756">
    <property type="entry name" value="UDP-Glycosyltransferase/glycogen phosphorylase"/>
    <property type="match status" value="1"/>
</dbReference>
<dbReference type="PANTHER" id="PTHR46401:SF2">
    <property type="entry name" value="GLYCOSYLTRANSFERASE WBBK-RELATED"/>
    <property type="match status" value="1"/>
</dbReference>
<evidence type="ECO:0000259" key="2">
    <source>
        <dbReference type="Pfam" id="PF00534"/>
    </source>
</evidence>
<dbReference type="InterPro" id="IPR028098">
    <property type="entry name" value="Glyco_trans_4-like_N"/>
</dbReference>
<feature type="domain" description="Glycosyl transferase family 1" evidence="2">
    <location>
        <begin position="172"/>
        <end position="329"/>
    </location>
</feature>
<gene>
    <name evidence="4" type="ORF">C456_06707</name>
</gene>
<dbReference type="Pfam" id="PF13439">
    <property type="entry name" value="Glyco_transf_4"/>
    <property type="match status" value="1"/>
</dbReference>
<keyword evidence="1 4" id="KW-0808">Transferase</keyword>
<dbReference type="Proteomes" id="UP000011535">
    <property type="component" value="Unassembled WGS sequence"/>
</dbReference>
<comment type="caution">
    <text evidence="4">The sequence shown here is derived from an EMBL/GenBank/DDBJ whole genome shotgun (WGS) entry which is preliminary data.</text>
</comment>
<sequence length="358" mass="39723">MSKITVGVCSSSSAGNGIANYTDELTNSVRKKPDIDLVEIETQNYSIPILDSYLSSSIGIKNALEEYDTKVDIFHLTSQDYAAGLGISDIESPVILTVHDLIPLVSEYDNPILKAYARIYSRELNNASRILAISEYTKQDVISNTDVGESMVDVVYPSISSKKYSGSITEPRDSPETYILYVGSMSKKKNISTIIEAMKWVPEPINLVLVGGSDVYTSQRVKYHAFRNGVSKRVIQTGYVDDPTLANLYQSALAFVFPSNYEGFGRPPLEAMLNDTPVIATSTTAVPEILGDAAVFCDPSNPSDWANSIKEIYNNDNLKRDLVKKGQERIKNYSWEQCADETVKIYKNMIQNENCKLP</sequence>
<accession>M0GSW3</accession>
<name>M0GSW3_HALL2</name>